<evidence type="ECO:0000256" key="8">
    <source>
        <dbReference type="SAM" id="SignalP"/>
    </source>
</evidence>
<sequence length="674" mass="75092">MRRLTWAAFALASIVTALSLNAADATKSGIDKSFVDKSARPQDDLYRHVNGVWLDTAEIPADRAQDGAFYKLRDQAEADLRVLIEAAAKGEGEQTPEAKKVGDLFASFMDEAAVDSLGATPIAEDLAKVKAIADKPALVKALAEFGKAGVTGLFSAGVNTDAKQSDRYIIYLGQSGIGLPDESYYRDPKFQEKRDAYVGHIARMLKLAGLPDPEGSAKTILALETRLAKSHWDRVKSRDDTLTYNKKDRKALVELAPGFDWPAYFDGIGAKGVEEVVVAQPDYFTAFAKGLDEVPLADWKTWLAWNVIRHYAPMLSQPFVDESFEFYGKTLTGTTENRPRWKRGVATVEGMLGEAIGKIYVAKHFPPAAKARMKQLVANLIEAYRRDFESLDWMGSETKKKAIEKLAKFTPKIGYPDEWRDYSKLNIRRDDLIGNVRRSAAFETARELAKLAKPVDRNEWFMTPQTVNAYYNPGMNEIVFPAAILRPPFFDMDADDAVNYGGIGAVIGHEIGHGFDDQGSKYDGDGNLNDWWTDADRAEFEKRAKLLIEQYNAFEPAQMPGQHVNGALTIGENIGDLGGLTIAHKAYRIALDGKPSPTLDGLTGDQRLFVGWAQVWRSKTRDAELIRRLAVDPHSPTEFRCNGVVRNMPEFYEAFGVKEGDKLYLAPDRRVRIW</sequence>
<evidence type="ECO:0000256" key="2">
    <source>
        <dbReference type="ARBA" id="ARBA00007357"/>
    </source>
</evidence>
<evidence type="ECO:0000256" key="1">
    <source>
        <dbReference type="ARBA" id="ARBA00001947"/>
    </source>
</evidence>
<reference evidence="11" key="1">
    <citation type="submission" date="2024-05" db="EMBL/GenBank/DDBJ databases">
        <title>Planctomycetes of the genus Singulisphaera possess chitinolytic capabilities.</title>
        <authorList>
            <person name="Ivanova A."/>
        </authorList>
    </citation>
    <scope>NUCLEOTIDE SEQUENCE</scope>
    <source>
        <strain evidence="11">Ch08T</strain>
    </source>
</reference>
<keyword evidence="6" id="KW-0862">Zinc</keyword>
<keyword evidence="8" id="KW-0732">Signal</keyword>
<dbReference type="InterPro" id="IPR000718">
    <property type="entry name" value="Peptidase_M13"/>
</dbReference>
<evidence type="ECO:0000259" key="9">
    <source>
        <dbReference type="Pfam" id="PF01431"/>
    </source>
</evidence>
<dbReference type="GO" id="GO:0046872">
    <property type="term" value="F:metal ion binding"/>
    <property type="evidence" value="ECO:0007669"/>
    <property type="project" value="UniProtKB-KW"/>
</dbReference>
<comment type="cofactor">
    <cofactor evidence="1">
        <name>Zn(2+)</name>
        <dbReference type="ChEBI" id="CHEBI:29105"/>
    </cofactor>
</comment>
<keyword evidence="5" id="KW-0378">Hydrolase</keyword>
<dbReference type="Pfam" id="PF05649">
    <property type="entry name" value="Peptidase_M13_N"/>
    <property type="match status" value="1"/>
</dbReference>
<feature type="domain" description="Peptidase M13 C-terminal" evidence="9">
    <location>
        <begin position="468"/>
        <end position="671"/>
    </location>
</feature>
<dbReference type="InterPro" id="IPR024079">
    <property type="entry name" value="MetalloPept_cat_dom_sf"/>
</dbReference>
<dbReference type="PRINTS" id="PR00786">
    <property type="entry name" value="NEPRILYSIN"/>
</dbReference>
<protein>
    <submittedName>
        <fullName evidence="11">M13 family metallopeptidase</fullName>
    </submittedName>
</protein>
<evidence type="ECO:0000256" key="6">
    <source>
        <dbReference type="ARBA" id="ARBA00022833"/>
    </source>
</evidence>
<dbReference type="InterPro" id="IPR008753">
    <property type="entry name" value="Peptidase_M13_N"/>
</dbReference>
<dbReference type="InterPro" id="IPR018497">
    <property type="entry name" value="Peptidase_M13_C"/>
</dbReference>
<dbReference type="Gene3D" id="1.10.1380.10">
    <property type="entry name" value="Neutral endopeptidase , domain2"/>
    <property type="match status" value="1"/>
</dbReference>
<evidence type="ECO:0000313" key="11">
    <source>
        <dbReference type="EMBL" id="XBH05551.1"/>
    </source>
</evidence>
<dbReference type="Pfam" id="PF01431">
    <property type="entry name" value="Peptidase_M13"/>
    <property type="match status" value="1"/>
</dbReference>
<keyword evidence="4" id="KW-0479">Metal-binding</keyword>
<evidence type="ECO:0000259" key="10">
    <source>
        <dbReference type="Pfam" id="PF05649"/>
    </source>
</evidence>
<evidence type="ECO:0000256" key="7">
    <source>
        <dbReference type="ARBA" id="ARBA00023049"/>
    </source>
</evidence>
<keyword evidence="3" id="KW-0645">Protease</keyword>
<dbReference type="Gene3D" id="3.40.390.10">
    <property type="entry name" value="Collagenase (Catalytic Domain)"/>
    <property type="match status" value="1"/>
</dbReference>
<organism evidence="11">
    <name type="scientific">Singulisphaera sp. Ch08</name>
    <dbReference type="NCBI Taxonomy" id="3120278"/>
    <lineage>
        <taxon>Bacteria</taxon>
        <taxon>Pseudomonadati</taxon>
        <taxon>Planctomycetota</taxon>
        <taxon>Planctomycetia</taxon>
        <taxon>Isosphaerales</taxon>
        <taxon>Isosphaeraceae</taxon>
        <taxon>Singulisphaera</taxon>
    </lineage>
</organism>
<proteinExistence type="inferred from homology"/>
<accession>A0AAU7CLM2</accession>
<evidence type="ECO:0000256" key="3">
    <source>
        <dbReference type="ARBA" id="ARBA00022670"/>
    </source>
</evidence>
<dbReference type="AlphaFoldDB" id="A0AAU7CLM2"/>
<dbReference type="SUPFAM" id="SSF55486">
    <property type="entry name" value="Metalloproteases ('zincins'), catalytic domain"/>
    <property type="match status" value="1"/>
</dbReference>
<feature type="chain" id="PRO_5043918843" evidence="8">
    <location>
        <begin position="23"/>
        <end position="674"/>
    </location>
</feature>
<gene>
    <name evidence="11" type="ORF">V5E97_05900</name>
</gene>
<dbReference type="CDD" id="cd08662">
    <property type="entry name" value="M13"/>
    <property type="match status" value="1"/>
</dbReference>
<dbReference type="GO" id="GO:0005886">
    <property type="term" value="C:plasma membrane"/>
    <property type="evidence" value="ECO:0007669"/>
    <property type="project" value="TreeGrafter"/>
</dbReference>
<keyword evidence="7" id="KW-0482">Metalloprotease</keyword>
<dbReference type="PANTHER" id="PTHR11733:SF167">
    <property type="entry name" value="FI17812P1-RELATED"/>
    <property type="match status" value="1"/>
</dbReference>
<feature type="signal peptide" evidence="8">
    <location>
        <begin position="1"/>
        <end position="22"/>
    </location>
</feature>
<dbReference type="GO" id="GO:0004222">
    <property type="term" value="F:metalloendopeptidase activity"/>
    <property type="evidence" value="ECO:0007669"/>
    <property type="project" value="InterPro"/>
</dbReference>
<evidence type="ECO:0000256" key="4">
    <source>
        <dbReference type="ARBA" id="ARBA00022723"/>
    </source>
</evidence>
<dbReference type="InterPro" id="IPR042089">
    <property type="entry name" value="Peptidase_M13_dom_2"/>
</dbReference>
<dbReference type="EMBL" id="CP155447">
    <property type="protein sequence ID" value="XBH05551.1"/>
    <property type="molecule type" value="Genomic_DNA"/>
</dbReference>
<name>A0AAU7CLM2_9BACT</name>
<comment type="similarity">
    <text evidence="2">Belongs to the peptidase M13 family.</text>
</comment>
<evidence type="ECO:0000256" key="5">
    <source>
        <dbReference type="ARBA" id="ARBA00022801"/>
    </source>
</evidence>
<dbReference type="GO" id="GO:0016485">
    <property type="term" value="P:protein processing"/>
    <property type="evidence" value="ECO:0007669"/>
    <property type="project" value="TreeGrafter"/>
</dbReference>
<dbReference type="RefSeq" id="WP_406698376.1">
    <property type="nucleotide sequence ID" value="NZ_CP155447.1"/>
</dbReference>
<dbReference type="PANTHER" id="PTHR11733">
    <property type="entry name" value="ZINC METALLOPROTEASE FAMILY M13 NEPRILYSIN-RELATED"/>
    <property type="match status" value="1"/>
</dbReference>
<feature type="domain" description="Peptidase M13 N-terminal" evidence="10">
    <location>
        <begin position="41"/>
        <end position="416"/>
    </location>
</feature>
<dbReference type="PROSITE" id="PS51885">
    <property type="entry name" value="NEPRILYSIN"/>
    <property type="match status" value="1"/>
</dbReference>